<dbReference type="Proteomes" id="UP000320762">
    <property type="component" value="Unassembled WGS sequence"/>
</dbReference>
<protein>
    <recommendedName>
        <fullName evidence="1">F-box domain-containing protein</fullName>
    </recommendedName>
</protein>
<dbReference type="EMBL" id="VDMD01000002">
    <property type="protein sequence ID" value="TRM67409.1"/>
    <property type="molecule type" value="Genomic_DNA"/>
</dbReference>
<evidence type="ECO:0000259" key="1">
    <source>
        <dbReference type="PROSITE" id="PS50181"/>
    </source>
</evidence>
<dbReference type="InterPro" id="IPR036047">
    <property type="entry name" value="F-box-like_dom_sf"/>
</dbReference>
<proteinExistence type="predicted"/>
<dbReference type="OrthoDB" id="3266451at2759"/>
<evidence type="ECO:0000313" key="2">
    <source>
        <dbReference type="EMBL" id="TRM67409.1"/>
    </source>
</evidence>
<gene>
    <name evidence="2" type="ORF">BD626DRAFT_396064</name>
</gene>
<dbReference type="STRING" id="97359.A0A550CRM1"/>
<feature type="domain" description="F-box" evidence="1">
    <location>
        <begin position="98"/>
        <end position="153"/>
    </location>
</feature>
<dbReference type="InterPro" id="IPR001810">
    <property type="entry name" value="F-box_dom"/>
</dbReference>
<evidence type="ECO:0000313" key="3">
    <source>
        <dbReference type="Proteomes" id="UP000320762"/>
    </source>
</evidence>
<dbReference type="PROSITE" id="PS50181">
    <property type="entry name" value="FBOX"/>
    <property type="match status" value="1"/>
</dbReference>
<dbReference type="SUPFAM" id="SSF81383">
    <property type="entry name" value="F-box domain"/>
    <property type="match status" value="1"/>
</dbReference>
<comment type="caution">
    <text evidence="2">The sequence shown here is derived from an EMBL/GenBank/DDBJ whole genome shotgun (WGS) entry which is preliminary data.</text>
</comment>
<name>A0A550CRM1_9AGAR</name>
<organism evidence="2 3">
    <name type="scientific">Schizophyllum amplum</name>
    <dbReference type="NCBI Taxonomy" id="97359"/>
    <lineage>
        <taxon>Eukaryota</taxon>
        <taxon>Fungi</taxon>
        <taxon>Dikarya</taxon>
        <taxon>Basidiomycota</taxon>
        <taxon>Agaricomycotina</taxon>
        <taxon>Agaricomycetes</taxon>
        <taxon>Agaricomycetidae</taxon>
        <taxon>Agaricales</taxon>
        <taxon>Schizophyllaceae</taxon>
        <taxon>Schizophyllum</taxon>
    </lineage>
</organism>
<dbReference type="Pfam" id="PF12937">
    <property type="entry name" value="F-box-like"/>
    <property type="match status" value="1"/>
</dbReference>
<dbReference type="AlphaFoldDB" id="A0A550CRM1"/>
<dbReference type="Gene3D" id="3.80.10.10">
    <property type="entry name" value="Ribonuclease Inhibitor"/>
    <property type="match status" value="1"/>
</dbReference>
<dbReference type="SUPFAM" id="SSF52047">
    <property type="entry name" value="RNI-like"/>
    <property type="match status" value="1"/>
</dbReference>
<accession>A0A550CRM1</accession>
<reference evidence="2 3" key="1">
    <citation type="journal article" date="2019" name="New Phytol.">
        <title>Comparative genomics reveals unique wood-decay strategies and fruiting body development in the Schizophyllaceae.</title>
        <authorList>
            <person name="Almasi E."/>
            <person name="Sahu N."/>
            <person name="Krizsan K."/>
            <person name="Balint B."/>
            <person name="Kovacs G.M."/>
            <person name="Kiss B."/>
            <person name="Cseklye J."/>
            <person name="Drula E."/>
            <person name="Henrissat B."/>
            <person name="Nagy I."/>
            <person name="Chovatia M."/>
            <person name="Adam C."/>
            <person name="LaButti K."/>
            <person name="Lipzen A."/>
            <person name="Riley R."/>
            <person name="Grigoriev I.V."/>
            <person name="Nagy L.G."/>
        </authorList>
    </citation>
    <scope>NUCLEOTIDE SEQUENCE [LARGE SCALE GENOMIC DNA]</scope>
    <source>
        <strain evidence="2 3">NL-1724</strain>
    </source>
</reference>
<dbReference type="InterPro" id="IPR032675">
    <property type="entry name" value="LRR_dom_sf"/>
</dbReference>
<dbReference type="Gene3D" id="1.20.1280.50">
    <property type="match status" value="1"/>
</dbReference>
<sequence>MIEGFARVSESVEICSHCSHEFLIQVDLPPTPHVDLQLRAGLIPSATETRSIDASIQEAEECLAEAKEELDYLWDAMDALRYKASALEEVIARQRAYVAPIRRLPNEILSEIFSMACTQIDLSARHCVPVRISQVCKSWQDIMDTLPSAWTRFHLRTWQSCSSVRERRLLDLCLRKSKGRPFAQEVVFRFWNLRCFNVLKHYSDQWTSLDIDDCDGDDEFYEQFGDRPLSNLRKLEGWSAALVLGDTHRVFERRTPALRTVKLKDSHNITDEIPHLPWTQLTEIDIHGRSDYAIDVLSRCPNVASIVLHITAPHAEEQPRAELQHATLRELRTASITFDCLDGAKMLDHLTAPALDSLALAWAVNRETATPPDSGGRVPRFLGRSSCRLRELSLRQVPASERSCVTTTFRGLRSLTLYARDDMPLTDVDFHAFGTQLNDGTPSLLTDMEKLHIGGPGRFQGETVVGMLEARRAAGRPILEFSLNITQIDLDYFGEEGVVKRIKGLAPKVTVGDT</sequence>
<keyword evidence="3" id="KW-1185">Reference proteome</keyword>